<dbReference type="PANTHER" id="PTHR11061">
    <property type="entry name" value="RNA M5U METHYLTRANSFERASE"/>
    <property type="match status" value="1"/>
</dbReference>
<sequence length="416" mass="44092">MQPGDLIGPVEVGAIAHGGHCVSRVDGRVVFVRHALPGEQVVLRITEVASRFARGDAVEAVVAAPQRVSPPCPVAGRCGGCDFQHVEPAFQAELKRRVLAEQLHRLAGIEWHGEVEQVPPVLGSRTRMRFVGTGDGRLGLRAHRSHEVVPLPDDGCRIAHPMMPIELGETPPVELVEAAPAPSPVELVETPPAGSRQARSTGAELRQGRSTEAELLGVVSDQGGRLVASGSAASHDVVTQRVGERTFEVSADGFWQSHLAAAEVLTRAVLQGLQPQPGERAFDLYCGVGVFAGALVDAGCRVWGVEGNKAAIEHARRNVPPASFFTGDVGRTLRRLPNRADLVVLDPPRTGAGKAVMAAVARLRPRAIAYVACDPAALARDLGTARGLGYEASEIRGFDLFGMTHHLEAVAMLTKA</sequence>
<keyword evidence="2 4" id="KW-0808">Transferase</keyword>
<dbReference type="SUPFAM" id="SSF50249">
    <property type="entry name" value="Nucleic acid-binding proteins"/>
    <property type="match status" value="1"/>
</dbReference>
<gene>
    <name evidence="7" type="ORF">MPLG2_1554</name>
</gene>
<feature type="binding site" evidence="4">
    <location>
        <position position="346"/>
    </location>
    <ligand>
        <name>S-adenosyl-L-methionine</name>
        <dbReference type="ChEBI" id="CHEBI:59789"/>
    </ligand>
</feature>
<proteinExistence type="inferred from homology"/>
<dbReference type="RefSeq" id="WP_105185525.1">
    <property type="nucleotide sequence ID" value="NZ_BAAAGO010000007.1"/>
</dbReference>
<feature type="region of interest" description="Disordered" evidence="5">
    <location>
        <begin position="188"/>
        <end position="209"/>
    </location>
</feature>
<evidence type="ECO:0000256" key="4">
    <source>
        <dbReference type="PROSITE-ProRule" id="PRU01024"/>
    </source>
</evidence>
<dbReference type="KEGG" id="mgg:MPLG2_1554"/>
<evidence type="ECO:0000313" key="7">
    <source>
        <dbReference type="EMBL" id="SPD86590.1"/>
    </source>
</evidence>
<comment type="similarity">
    <text evidence="4">Belongs to the class I-like SAM-binding methyltransferase superfamily. RNA M5U methyltransferase family.</text>
</comment>
<dbReference type="Pfam" id="PF05958">
    <property type="entry name" value="tRNA_U5-meth_tr"/>
    <property type="match status" value="1"/>
</dbReference>
<evidence type="ECO:0000256" key="5">
    <source>
        <dbReference type="SAM" id="MobiDB-lite"/>
    </source>
</evidence>
<protein>
    <submittedName>
        <fullName evidence="7">Uncharacterized RNA methyltransferase SAV_2389</fullName>
        <ecNumber evidence="7">2.1.1.-</ecNumber>
    </submittedName>
</protein>
<evidence type="ECO:0000313" key="8">
    <source>
        <dbReference type="Proteomes" id="UP000238164"/>
    </source>
</evidence>
<dbReference type="InterPro" id="IPR029063">
    <property type="entry name" value="SAM-dependent_MTases_sf"/>
</dbReference>
<dbReference type="CDD" id="cd02440">
    <property type="entry name" value="AdoMet_MTases"/>
    <property type="match status" value="1"/>
</dbReference>
<dbReference type="AlphaFoldDB" id="A0A2N9JG80"/>
<dbReference type="OrthoDB" id="9804590at2"/>
<reference evidence="7 8" key="1">
    <citation type="submission" date="2018-02" db="EMBL/GenBank/DDBJ databases">
        <authorList>
            <person name="Cohen D.B."/>
            <person name="Kent A.D."/>
        </authorList>
    </citation>
    <scope>NUCLEOTIDE SEQUENCE [LARGE SCALE GENOMIC DNA]</scope>
    <source>
        <strain evidence="7">1</strain>
    </source>
</reference>
<feature type="active site" description="Nucleophile" evidence="4">
    <location>
        <position position="373"/>
    </location>
</feature>
<dbReference type="InterPro" id="IPR002792">
    <property type="entry name" value="TRAM_dom"/>
</dbReference>
<dbReference type="InterPro" id="IPR010280">
    <property type="entry name" value="U5_MeTrfase_fam"/>
</dbReference>
<dbReference type="PROSITE" id="PS51687">
    <property type="entry name" value="SAM_MT_RNA_M5U"/>
    <property type="match status" value="1"/>
</dbReference>
<dbReference type="InterPro" id="IPR012340">
    <property type="entry name" value="NA-bd_OB-fold"/>
</dbReference>
<dbReference type="Gene3D" id="3.40.50.150">
    <property type="entry name" value="Vaccinia Virus protein VP39"/>
    <property type="match status" value="2"/>
</dbReference>
<dbReference type="SUPFAM" id="SSF53335">
    <property type="entry name" value="S-adenosyl-L-methionine-dependent methyltransferases"/>
    <property type="match status" value="1"/>
</dbReference>
<keyword evidence="3 4" id="KW-0949">S-adenosyl-L-methionine</keyword>
<keyword evidence="1 4" id="KW-0489">Methyltransferase</keyword>
<dbReference type="EC" id="2.1.1.-" evidence="7"/>
<evidence type="ECO:0000256" key="3">
    <source>
        <dbReference type="ARBA" id="ARBA00022691"/>
    </source>
</evidence>
<keyword evidence="8" id="KW-1185">Reference proteome</keyword>
<dbReference type="GO" id="GO:0070041">
    <property type="term" value="F:rRNA (uridine-C5-)-methyltransferase activity"/>
    <property type="evidence" value="ECO:0007669"/>
    <property type="project" value="TreeGrafter"/>
</dbReference>
<organism evidence="7 8">
    <name type="scientific">Micropruina glycogenica</name>
    <dbReference type="NCBI Taxonomy" id="75385"/>
    <lineage>
        <taxon>Bacteria</taxon>
        <taxon>Bacillati</taxon>
        <taxon>Actinomycetota</taxon>
        <taxon>Actinomycetes</taxon>
        <taxon>Propionibacteriales</taxon>
        <taxon>Nocardioidaceae</taxon>
        <taxon>Micropruina</taxon>
    </lineage>
</organism>
<dbReference type="PROSITE" id="PS50926">
    <property type="entry name" value="TRAM"/>
    <property type="match status" value="1"/>
</dbReference>
<dbReference type="Gene3D" id="2.40.50.140">
    <property type="entry name" value="Nucleic acid-binding proteins"/>
    <property type="match status" value="1"/>
</dbReference>
<dbReference type="EMBL" id="LT985188">
    <property type="protein sequence ID" value="SPD86590.1"/>
    <property type="molecule type" value="Genomic_DNA"/>
</dbReference>
<name>A0A2N9JG80_9ACTN</name>
<dbReference type="Pfam" id="PF01938">
    <property type="entry name" value="TRAM"/>
    <property type="match status" value="1"/>
</dbReference>
<evidence type="ECO:0000256" key="1">
    <source>
        <dbReference type="ARBA" id="ARBA00022603"/>
    </source>
</evidence>
<feature type="domain" description="TRAM" evidence="6">
    <location>
        <begin position="1"/>
        <end position="59"/>
    </location>
</feature>
<dbReference type="GO" id="GO:0070475">
    <property type="term" value="P:rRNA base methylation"/>
    <property type="evidence" value="ECO:0007669"/>
    <property type="project" value="TreeGrafter"/>
</dbReference>
<feature type="binding site" evidence="4">
    <location>
        <position position="256"/>
    </location>
    <ligand>
        <name>S-adenosyl-L-methionine</name>
        <dbReference type="ChEBI" id="CHEBI:59789"/>
    </ligand>
</feature>
<feature type="binding site" evidence="4">
    <location>
        <position position="306"/>
    </location>
    <ligand>
        <name>S-adenosyl-L-methionine</name>
        <dbReference type="ChEBI" id="CHEBI:59789"/>
    </ligand>
</feature>
<dbReference type="PANTHER" id="PTHR11061:SF30">
    <property type="entry name" value="TRNA (URACIL(54)-C(5))-METHYLTRANSFERASE"/>
    <property type="match status" value="1"/>
</dbReference>
<accession>A0A2N9JG80</accession>
<feature type="binding site" evidence="4">
    <location>
        <position position="285"/>
    </location>
    <ligand>
        <name>S-adenosyl-L-methionine</name>
        <dbReference type="ChEBI" id="CHEBI:59789"/>
    </ligand>
</feature>
<dbReference type="Proteomes" id="UP000238164">
    <property type="component" value="Chromosome 1"/>
</dbReference>
<evidence type="ECO:0000256" key="2">
    <source>
        <dbReference type="ARBA" id="ARBA00022679"/>
    </source>
</evidence>
<evidence type="ECO:0000259" key="6">
    <source>
        <dbReference type="PROSITE" id="PS50926"/>
    </source>
</evidence>